<evidence type="ECO:0000313" key="1">
    <source>
        <dbReference type="EMBL" id="GED23613.1"/>
    </source>
</evidence>
<dbReference type="EMBL" id="BJOC01000041">
    <property type="protein sequence ID" value="GED23613.1"/>
    <property type="molecule type" value="Genomic_DNA"/>
</dbReference>
<accession>A0A4Y4F2T7</accession>
<dbReference type="OrthoDB" id="9157388at2"/>
<sequence>MSTSSAHDYQLEFLSNISLENSRFTPSQSPIVLLCGGRVANTLPLSSFRHALTNYLPLPRYELFCPEEITDWKEDGVFYDLLDLEKELGSICSLVVIVLESEGAFAELGAFSQMPHLRTKIFAINSEEFHEESSFINLGVLRHLRKEERVEVRVYPWEIRNPGVLENDVVKDALDDIEEQLRKVRTTHAFSKDNDGHVITLICELVRIFVALKEGEILDFLDLLGIEVSRESLRRKLFVLDKFRVVVKGRYSDSTFYLRDGTDFNKIRFVQQDGAAYDDLRVLLRCKELYQEDRKHRNRMRVIKAQEQKNG</sequence>
<dbReference type="AlphaFoldDB" id="A0A4Y4F2T7"/>
<reference evidence="1 2" key="1">
    <citation type="submission" date="2019-06" db="EMBL/GenBank/DDBJ databases">
        <title>Whole genome shotgun sequence of Halomonas halmophila NBRC 15537.</title>
        <authorList>
            <person name="Hosoyama A."/>
            <person name="Uohara A."/>
            <person name="Ohji S."/>
            <person name="Ichikawa N."/>
        </authorList>
    </citation>
    <scope>NUCLEOTIDE SEQUENCE [LARGE SCALE GENOMIC DNA]</scope>
    <source>
        <strain evidence="1 2">NBRC 15537</strain>
    </source>
</reference>
<organism evidence="1 2">
    <name type="scientific">Halomonas halmophila</name>
    <dbReference type="NCBI Taxonomy" id="252"/>
    <lineage>
        <taxon>Bacteria</taxon>
        <taxon>Pseudomonadati</taxon>
        <taxon>Pseudomonadota</taxon>
        <taxon>Gammaproteobacteria</taxon>
        <taxon>Oceanospirillales</taxon>
        <taxon>Halomonadaceae</taxon>
        <taxon>Halomonas</taxon>
    </lineage>
</organism>
<dbReference type="Proteomes" id="UP000319812">
    <property type="component" value="Unassembled WGS sequence"/>
</dbReference>
<gene>
    <name evidence="1" type="ORF">HHA01_25900</name>
</gene>
<evidence type="ECO:0000313" key="2">
    <source>
        <dbReference type="Proteomes" id="UP000319812"/>
    </source>
</evidence>
<keyword evidence="2" id="KW-1185">Reference proteome</keyword>
<name>A0A4Y4F2T7_9GAMM</name>
<dbReference type="NCBIfam" id="NF038232">
    <property type="entry name" value="STM3845_fam"/>
    <property type="match status" value="1"/>
</dbReference>
<dbReference type="InterPro" id="IPR049725">
    <property type="entry name" value="STM3845-like"/>
</dbReference>
<protein>
    <submittedName>
        <fullName evidence="1">Uncharacterized protein</fullName>
    </submittedName>
</protein>
<dbReference type="RefSeq" id="WP_141321454.1">
    <property type="nucleotide sequence ID" value="NZ_BJOC01000041.1"/>
</dbReference>
<proteinExistence type="predicted"/>
<comment type="caution">
    <text evidence="1">The sequence shown here is derived from an EMBL/GenBank/DDBJ whole genome shotgun (WGS) entry which is preliminary data.</text>
</comment>